<dbReference type="Proteomes" id="UP001267407">
    <property type="component" value="Unassembled WGS sequence"/>
</dbReference>
<keyword evidence="7" id="KW-0653">Protein transport</keyword>
<name>A0ABU2HC79_9GAMM</name>
<keyword evidence="6 8" id="KW-0472">Membrane</keyword>
<keyword evidence="4 7" id="KW-0812">Transmembrane</keyword>
<dbReference type="InterPro" id="IPR003400">
    <property type="entry name" value="ExbD"/>
</dbReference>
<organism evidence="9 10">
    <name type="scientific">Marinobacter xiaoshiensis</name>
    <dbReference type="NCBI Taxonomy" id="3073652"/>
    <lineage>
        <taxon>Bacteria</taxon>
        <taxon>Pseudomonadati</taxon>
        <taxon>Pseudomonadota</taxon>
        <taxon>Gammaproteobacteria</taxon>
        <taxon>Pseudomonadales</taxon>
        <taxon>Marinobacteraceae</taxon>
        <taxon>Marinobacter</taxon>
    </lineage>
</organism>
<comment type="subcellular location">
    <subcellularLocation>
        <location evidence="1">Cell membrane</location>
        <topology evidence="1">Single-pass membrane protein</topology>
    </subcellularLocation>
    <subcellularLocation>
        <location evidence="7">Cell membrane</location>
        <topology evidence="7">Single-pass type II membrane protein</topology>
    </subcellularLocation>
</comment>
<keyword evidence="3" id="KW-1003">Cell membrane</keyword>
<reference evidence="9" key="1">
    <citation type="submission" date="2023-09" db="EMBL/GenBank/DDBJ databases">
        <title>Marinobacter sediminicola sp. nov. and Marinobacter maritimum sp. nov., isolated from marine sediment.</title>
        <authorList>
            <person name="An J."/>
        </authorList>
    </citation>
    <scope>NUCLEOTIDE SEQUENCE</scope>
    <source>
        <strain evidence="9">F60267</strain>
    </source>
</reference>
<sequence>MQLDASPVRRAKGISLTPLIDVVFILLLFFMLSSTFITWRQLDVASPADSNSAPPKDIQLIRLTSNQGHFELEGRVYRDPSRDELAELVSAKPDAVFAIQADAGLHTQALITLLDRLKNAGAAHVSLAEGPK</sequence>
<keyword evidence="7" id="KW-0813">Transport</keyword>
<accession>A0ABU2HC79</accession>
<comment type="similarity">
    <text evidence="2 7">Belongs to the ExbD/TolR family.</text>
</comment>
<dbReference type="RefSeq" id="WP_200201334.1">
    <property type="nucleotide sequence ID" value="NZ_JAVMBO010000003.1"/>
</dbReference>
<evidence type="ECO:0000256" key="1">
    <source>
        <dbReference type="ARBA" id="ARBA00004162"/>
    </source>
</evidence>
<comment type="caution">
    <text evidence="9">The sequence shown here is derived from an EMBL/GenBank/DDBJ whole genome shotgun (WGS) entry which is preliminary data.</text>
</comment>
<dbReference type="PANTHER" id="PTHR30558">
    <property type="entry name" value="EXBD MEMBRANE COMPONENT OF PMF-DRIVEN MACROMOLECULE IMPORT SYSTEM"/>
    <property type="match status" value="1"/>
</dbReference>
<evidence type="ECO:0000256" key="4">
    <source>
        <dbReference type="ARBA" id="ARBA00022692"/>
    </source>
</evidence>
<dbReference type="Pfam" id="PF02472">
    <property type="entry name" value="ExbD"/>
    <property type="match status" value="1"/>
</dbReference>
<dbReference type="EMBL" id="JAVMBO010000003">
    <property type="protein sequence ID" value="MDS1308677.1"/>
    <property type="molecule type" value="Genomic_DNA"/>
</dbReference>
<dbReference type="Gene3D" id="3.30.420.270">
    <property type="match status" value="1"/>
</dbReference>
<protein>
    <submittedName>
        <fullName evidence="9">Biopolymer transporter ExbD</fullName>
    </submittedName>
</protein>
<evidence type="ECO:0000256" key="8">
    <source>
        <dbReference type="SAM" id="Phobius"/>
    </source>
</evidence>
<keyword evidence="5 8" id="KW-1133">Transmembrane helix</keyword>
<proteinExistence type="inferred from homology"/>
<evidence type="ECO:0000313" key="10">
    <source>
        <dbReference type="Proteomes" id="UP001267407"/>
    </source>
</evidence>
<evidence type="ECO:0000313" key="9">
    <source>
        <dbReference type="EMBL" id="MDS1308677.1"/>
    </source>
</evidence>
<evidence type="ECO:0000256" key="3">
    <source>
        <dbReference type="ARBA" id="ARBA00022475"/>
    </source>
</evidence>
<feature type="transmembrane region" description="Helical" evidence="8">
    <location>
        <begin position="19"/>
        <end position="39"/>
    </location>
</feature>
<evidence type="ECO:0000256" key="6">
    <source>
        <dbReference type="ARBA" id="ARBA00023136"/>
    </source>
</evidence>
<gene>
    <name evidence="9" type="ORF">RKA07_01025</name>
</gene>
<evidence type="ECO:0000256" key="2">
    <source>
        <dbReference type="ARBA" id="ARBA00005811"/>
    </source>
</evidence>
<evidence type="ECO:0000256" key="5">
    <source>
        <dbReference type="ARBA" id="ARBA00022989"/>
    </source>
</evidence>
<keyword evidence="10" id="KW-1185">Reference proteome</keyword>
<evidence type="ECO:0000256" key="7">
    <source>
        <dbReference type="RuleBase" id="RU003879"/>
    </source>
</evidence>